<reference evidence="1" key="1">
    <citation type="submission" date="2024-05" db="EMBL/GenBank/DDBJ databases">
        <authorList>
            <person name="Cai S.Y."/>
            <person name="Jin L.M."/>
            <person name="Li H.R."/>
        </authorList>
    </citation>
    <scope>NUCLEOTIDE SEQUENCE</scope>
    <source>
        <strain evidence="1">A5-74</strain>
    </source>
</reference>
<protein>
    <submittedName>
        <fullName evidence="1">Phosphotransferase</fullName>
    </submittedName>
</protein>
<evidence type="ECO:0000313" key="1">
    <source>
        <dbReference type="EMBL" id="XCG63549.1"/>
    </source>
</evidence>
<sequence length="199" mass="22047">MSTDAPLPASDLKRRSPRIFVLTGIPGAGKSTVGELLAKRFERGVHVAGDGIRAMVVTGRVDMSPRSDSEATAQLLMRYRAAVDVAARYSDGGFDVVIEDVIIGEMLEHFLAMLPWPEVHLVVLNPELVEIVKREEGRSKNAYNAAWRATELHRILREQTSRRGWWIDSTRLTAEETVDAVLAHLDLSAVQLPPSELQP</sequence>
<dbReference type="EMBL" id="CP159218">
    <property type="protein sequence ID" value="XCG63549.1"/>
    <property type="molecule type" value="Genomic_DNA"/>
</dbReference>
<dbReference type="Gene3D" id="3.40.50.300">
    <property type="entry name" value="P-loop containing nucleotide triphosphate hydrolases"/>
    <property type="match status" value="1"/>
</dbReference>
<proteinExistence type="predicted"/>
<dbReference type="AlphaFoldDB" id="A0AAU8DMZ1"/>
<dbReference type="SUPFAM" id="SSF52540">
    <property type="entry name" value="P-loop containing nucleoside triphosphate hydrolases"/>
    <property type="match status" value="1"/>
</dbReference>
<dbReference type="RefSeq" id="WP_353649164.1">
    <property type="nucleotide sequence ID" value="NZ_CP159218.1"/>
</dbReference>
<gene>
    <name evidence="1" type="ORF">ABLG96_20535</name>
</gene>
<name>A0AAU8DMZ1_9ACTN</name>
<organism evidence="1">
    <name type="scientific">Nakamurella sp. A5-74</name>
    <dbReference type="NCBI Taxonomy" id="3158264"/>
    <lineage>
        <taxon>Bacteria</taxon>
        <taxon>Bacillati</taxon>
        <taxon>Actinomycetota</taxon>
        <taxon>Actinomycetes</taxon>
        <taxon>Nakamurellales</taxon>
        <taxon>Nakamurellaceae</taxon>
        <taxon>Nakamurella</taxon>
    </lineage>
</organism>
<accession>A0AAU8DMZ1</accession>
<dbReference type="InterPro" id="IPR027417">
    <property type="entry name" value="P-loop_NTPase"/>
</dbReference>